<sequence length="513" mass="59010">MTAFKRLPKEAQELIAGPSGARNHFGVFCLLVHDTDMPHIDGGKAALAKHHDVMAEALVDDKLGHTLILAPRGSAKTTLVQWWLEWKLGRAKTELGENWANMFWAIYISATAAQAYKVSNAMKATITNNDWYKLIFPHIKPDKNKWAEPEWKVKGNTVKDSTFLALGRRGPVLGARGTIVVLDDIVDADVRKSKVEQEDTEFWLDNTVDKVMVPGGRFVMVATRWYDEDPPKWAMELGWHTVLLKAINEVNGEETSFWPERFTLEALQDSRKSKPMSFALQMQNEITPYEGILFQREWFTNCFHRALSKSEVRYTFATWDTAGTRTGRSYTVGLVIDVTRDWAYHIKHMFRDKVEYHDLKRAIREVARAWRVDASIIEEKATGQPALQEMRLEYEKHAEPWMRTIPVLPPGQRGGPGHFEWVEQITIPCEERRVWLPSSDFLRRHNVEDWTDTFLNEMLAYPDGSNDDIVVALTQLLFHVEREKPAWDAEDAYALEPPMRYETLPSGEKKVAV</sequence>
<accession>A0A0F9V693</accession>
<protein>
    <recommendedName>
        <fullName evidence="2">Terminase large subunit gp17-like C-terminal domain-containing protein</fullName>
    </recommendedName>
</protein>
<proteinExistence type="predicted"/>
<organism evidence="3">
    <name type="scientific">marine sediment metagenome</name>
    <dbReference type="NCBI Taxonomy" id="412755"/>
    <lineage>
        <taxon>unclassified sequences</taxon>
        <taxon>metagenomes</taxon>
        <taxon>ecological metagenomes</taxon>
    </lineage>
</organism>
<evidence type="ECO:0000313" key="3">
    <source>
        <dbReference type="EMBL" id="KKN69051.1"/>
    </source>
</evidence>
<dbReference type="Pfam" id="PF17289">
    <property type="entry name" value="Terminase_6C"/>
    <property type="match status" value="1"/>
</dbReference>
<evidence type="ECO:0000259" key="2">
    <source>
        <dbReference type="Pfam" id="PF17289"/>
    </source>
</evidence>
<evidence type="ECO:0000256" key="1">
    <source>
        <dbReference type="ARBA" id="ARBA00022612"/>
    </source>
</evidence>
<name>A0A0F9V693_9ZZZZ</name>
<feature type="domain" description="Terminase large subunit gp17-like C-terminal" evidence="2">
    <location>
        <begin position="318"/>
        <end position="478"/>
    </location>
</feature>
<dbReference type="InterPro" id="IPR035421">
    <property type="entry name" value="Terminase_6C"/>
</dbReference>
<keyword evidence="1" id="KW-1188">Viral release from host cell</keyword>
<comment type="caution">
    <text evidence="3">The sequence shown here is derived from an EMBL/GenBank/DDBJ whole genome shotgun (WGS) entry which is preliminary data.</text>
</comment>
<dbReference type="Gene3D" id="3.30.420.240">
    <property type="match status" value="1"/>
</dbReference>
<dbReference type="AlphaFoldDB" id="A0A0F9V693"/>
<reference evidence="3" key="1">
    <citation type="journal article" date="2015" name="Nature">
        <title>Complex archaea that bridge the gap between prokaryotes and eukaryotes.</title>
        <authorList>
            <person name="Spang A."/>
            <person name="Saw J.H."/>
            <person name="Jorgensen S.L."/>
            <person name="Zaremba-Niedzwiedzka K."/>
            <person name="Martijn J."/>
            <person name="Lind A.E."/>
            <person name="van Eijk R."/>
            <person name="Schleper C."/>
            <person name="Guy L."/>
            <person name="Ettema T.J."/>
        </authorList>
    </citation>
    <scope>NUCLEOTIDE SEQUENCE</scope>
</reference>
<dbReference type="EMBL" id="LAZR01000434">
    <property type="protein sequence ID" value="KKN69051.1"/>
    <property type="molecule type" value="Genomic_DNA"/>
</dbReference>
<gene>
    <name evidence="3" type="ORF">LCGC14_0445230</name>
</gene>